<organism evidence="3 4">
    <name type="scientific">Mucor circinelloides f. lusitanicus</name>
    <name type="common">Mucor racemosus var. lusitanicus</name>
    <dbReference type="NCBI Taxonomy" id="29924"/>
    <lineage>
        <taxon>Eukaryota</taxon>
        <taxon>Fungi</taxon>
        <taxon>Fungi incertae sedis</taxon>
        <taxon>Mucoromycota</taxon>
        <taxon>Mucoromycotina</taxon>
        <taxon>Mucoromycetes</taxon>
        <taxon>Mucorales</taxon>
        <taxon>Mucorineae</taxon>
        <taxon>Mucoraceae</taxon>
        <taxon>Mucor</taxon>
    </lineage>
</organism>
<dbReference type="PANTHER" id="PTHR31735:SF1">
    <property type="entry name" value="VACUOLAR MEMBRANE PROTEIN YPL162C"/>
    <property type="match status" value="1"/>
</dbReference>
<sequence length="316" mass="36241">MLEYRAPPPEGEHDSQAGCQLMDGFGIFIQLCLATTAFSTLIFKRQREQPQRPIRIWALDVSKQLAGGIMIHSLNVVAAVFFGVKPEEGQKSNPCVWYFLNIFVDTTLGIGILWCILTGFKYLTLRLQLTGFQSGVYGEPPLVEQLKKWSKQLIVYIVSLILMKVIVVGLFHLCPWIEDFGDWVLQWTVGNYKLQVVFVMLIFPLVMNIMQFWVIDTFIKHKTDQKSHHNIRLTRDEEDAQTLLRGPHEEEEEEEEEQGAVTNEPTEPPPRYSIDNDSEEFVDVHHPSTFLQASASSSNEIPTNNSNEYELKSKKH</sequence>
<dbReference type="PANTHER" id="PTHR31735">
    <property type="entry name" value="VACUOLAR MEMBRANE PROTEIN YPL162C"/>
    <property type="match status" value="1"/>
</dbReference>
<dbReference type="InterPro" id="IPR022127">
    <property type="entry name" value="STIMATE/YPL162C"/>
</dbReference>
<feature type="compositionally biased region" description="Acidic residues" evidence="1">
    <location>
        <begin position="249"/>
        <end position="258"/>
    </location>
</feature>
<dbReference type="Pfam" id="PF12400">
    <property type="entry name" value="STIMATE"/>
    <property type="match status" value="1"/>
</dbReference>
<reference evidence="3 4" key="1">
    <citation type="submission" date="2019-09" db="EMBL/GenBank/DDBJ databases">
        <authorList>
            <consortium name="DOE Joint Genome Institute"/>
            <person name="Mondo S.J."/>
            <person name="Navarro-Mendoza M.I."/>
            <person name="Perez-Arques C."/>
            <person name="Panchal S."/>
            <person name="Nicolas F.E."/>
            <person name="Ganguly P."/>
            <person name="Pangilinan J."/>
            <person name="Grigoriev I."/>
            <person name="Heitman J."/>
            <person name="Sanya K."/>
            <person name="Garre V."/>
        </authorList>
    </citation>
    <scope>NUCLEOTIDE SEQUENCE [LARGE SCALE GENOMIC DNA]</scope>
    <source>
        <strain evidence="3 4">MU402</strain>
    </source>
</reference>
<feature type="region of interest" description="Disordered" evidence="1">
    <location>
        <begin position="245"/>
        <end position="316"/>
    </location>
</feature>
<keyword evidence="2" id="KW-0812">Transmembrane</keyword>
<accession>A0A8H4BN91</accession>
<evidence type="ECO:0000313" key="3">
    <source>
        <dbReference type="EMBL" id="KAF1805499.1"/>
    </source>
</evidence>
<feature type="transmembrane region" description="Helical" evidence="2">
    <location>
        <begin position="96"/>
        <end position="117"/>
    </location>
</feature>
<keyword evidence="2" id="KW-1133">Transmembrane helix</keyword>
<dbReference type="Proteomes" id="UP000469890">
    <property type="component" value="Unassembled WGS sequence"/>
</dbReference>
<evidence type="ECO:0000256" key="2">
    <source>
        <dbReference type="SAM" id="Phobius"/>
    </source>
</evidence>
<feature type="transmembrane region" description="Helical" evidence="2">
    <location>
        <begin position="25"/>
        <end position="43"/>
    </location>
</feature>
<protein>
    <submittedName>
        <fullName evidence="3">Vaculolar membrane protein-domain-containing protein</fullName>
    </submittedName>
</protein>
<evidence type="ECO:0000256" key="1">
    <source>
        <dbReference type="SAM" id="MobiDB-lite"/>
    </source>
</evidence>
<name>A0A8H4BN91_MUCCL</name>
<proteinExistence type="predicted"/>
<evidence type="ECO:0000313" key="4">
    <source>
        <dbReference type="Proteomes" id="UP000469890"/>
    </source>
</evidence>
<gene>
    <name evidence="3" type="ORF">FB192DRAFT_1062442</name>
</gene>
<feature type="transmembrane region" description="Helical" evidence="2">
    <location>
        <begin position="153"/>
        <end position="172"/>
    </location>
</feature>
<dbReference type="EMBL" id="JAAECE010000002">
    <property type="protein sequence ID" value="KAF1805499.1"/>
    <property type="molecule type" value="Genomic_DNA"/>
</dbReference>
<feature type="compositionally biased region" description="Polar residues" evidence="1">
    <location>
        <begin position="289"/>
        <end position="308"/>
    </location>
</feature>
<comment type="caution">
    <text evidence="3">The sequence shown here is derived from an EMBL/GenBank/DDBJ whole genome shotgun (WGS) entry which is preliminary data.</text>
</comment>
<dbReference type="GO" id="GO:0016020">
    <property type="term" value="C:membrane"/>
    <property type="evidence" value="ECO:0007669"/>
    <property type="project" value="TreeGrafter"/>
</dbReference>
<feature type="transmembrane region" description="Helical" evidence="2">
    <location>
        <begin position="64"/>
        <end position="84"/>
    </location>
</feature>
<feature type="transmembrane region" description="Helical" evidence="2">
    <location>
        <begin position="192"/>
        <end position="215"/>
    </location>
</feature>
<dbReference type="AlphaFoldDB" id="A0A8H4BN91"/>
<keyword evidence="2" id="KW-0472">Membrane</keyword>